<evidence type="ECO:0000313" key="2">
    <source>
        <dbReference type="EMBL" id="OJJ65404.1"/>
    </source>
</evidence>
<evidence type="ECO:0000313" key="3">
    <source>
        <dbReference type="Proteomes" id="UP000184356"/>
    </source>
</evidence>
<dbReference type="RefSeq" id="XP_040709210.1">
    <property type="nucleotide sequence ID" value="XM_040845685.1"/>
</dbReference>
<evidence type="ECO:0000256" key="1">
    <source>
        <dbReference type="SAM" id="MobiDB-lite"/>
    </source>
</evidence>
<organism evidence="2 3">
    <name type="scientific">Aspergillus sydowii CBS 593.65</name>
    <dbReference type="NCBI Taxonomy" id="1036612"/>
    <lineage>
        <taxon>Eukaryota</taxon>
        <taxon>Fungi</taxon>
        <taxon>Dikarya</taxon>
        <taxon>Ascomycota</taxon>
        <taxon>Pezizomycotina</taxon>
        <taxon>Eurotiomycetes</taxon>
        <taxon>Eurotiomycetidae</taxon>
        <taxon>Eurotiales</taxon>
        <taxon>Aspergillaceae</taxon>
        <taxon>Aspergillus</taxon>
        <taxon>Aspergillus subgen. Nidulantes</taxon>
    </lineage>
</organism>
<gene>
    <name evidence="2" type="ORF">ASPSYDRAFT_382788</name>
</gene>
<feature type="compositionally biased region" description="Low complexity" evidence="1">
    <location>
        <begin position="157"/>
        <end position="186"/>
    </location>
</feature>
<dbReference type="Proteomes" id="UP000184356">
    <property type="component" value="Unassembled WGS sequence"/>
</dbReference>
<name>A0A1L9U140_9EURO</name>
<dbReference type="VEuPathDB" id="FungiDB:ASPSYDRAFT_382788"/>
<dbReference type="AlphaFoldDB" id="A0A1L9U140"/>
<accession>A0A1L9U140</accession>
<proteinExistence type="predicted"/>
<feature type="region of interest" description="Disordered" evidence="1">
    <location>
        <begin position="135"/>
        <end position="186"/>
    </location>
</feature>
<dbReference type="EMBL" id="KV878582">
    <property type="protein sequence ID" value="OJJ65404.1"/>
    <property type="molecule type" value="Genomic_DNA"/>
</dbReference>
<reference evidence="3" key="1">
    <citation type="journal article" date="2017" name="Genome Biol.">
        <title>Comparative genomics reveals high biological diversity and specific adaptations in the industrially and medically important fungal genus Aspergillus.</title>
        <authorList>
            <person name="de Vries R.P."/>
            <person name="Riley R."/>
            <person name="Wiebenga A."/>
            <person name="Aguilar-Osorio G."/>
            <person name="Amillis S."/>
            <person name="Uchima C.A."/>
            <person name="Anderluh G."/>
            <person name="Asadollahi M."/>
            <person name="Askin M."/>
            <person name="Barry K."/>
            <person name="Battaglia E."/>
            <person name="Bayram O."/>
            <person name="Benocci T."/>
            <person name="Braus-Stromeyer S.A."/>
            <person name="Caldana C."/>
            <person name="Canovas D."/>
            <person name="Cerqueira G.C."/>
            <person name="Chen F."/>
            <person name="Chen W."/>
            <person name="Choi C."/>
            <person name="Clum A."/>
            <person name="Dos Santos R.A."/>
            <person name="Damasio A.R."/>
            <person name="Diallinas G."/>
            <person name="Emri T."/>
            <person name="Fekete E."/>
            <person name="Flipphi M."/>
            <person name="Freyberg S."/>
            <person name="Gallo A."/>
            <person name="Gournas C."/>
            <person name="Habgood R."/>
            <person name="Hainaut M."/>
            <person name="Harispe M.L."/>
            <person name="Henrissat B."/>
            <person name="Hilden K.S."/>
            <person name="Hope R."/>
            <person name="Hossain A."/>
            <person name="Karabika E."/>
            <person name="Karaffa L."/>
            <person name="Karanyi Z."/>
            <person name="Krasevec N."/>
            <person name="Kuo A."/>
            <person name="Kusch H."/>
            <person name="LaButti K."/>
            <person name="Lagendijk E.L."/>
            <person name="Lapidus A."/>
            <person name="Levasseur A."/>
            <person name="Lindquist E."/>
            <person name="Lipzen A."/>
            <person name="Logrieco A.F."/>
            <person name="MacCabe A."/>
            <person name="Maekelae M.R."/>
            <person name="Malavazi I."/>
            <person name="Melin P."/>
            <person name="Meyer V."/>
            <person name="Mielnichuk N."/>
            <person name="Miskei M."/>
            <person name="Molnar A.P."/>
            <person name="Mule G."/>
            <person name="Ngan C.Y."/>
            <person name="Orejas M."/>
            <person name="Orosz E."/>
            <person name="Ouedraogo J.P."/>
            <person name="Overkamp K.M."/>
            <person name="Park H.-S."/>
            <person name="Perrone G."/>
            <person name="Piumi F."/>
            <person name="Punt P.J."/>
            <person name="Ram A.F."/>
            <person name="Ramon A."/>
            <person name="Rauscher S."/>
            <person name="Record E."/>
            <person name="Riano-Pachon D.M."/>
            <person name="Robert V."/>
            <person name="Roehrig J."/>
            <person name="Ruller R."/>
            <person name="Salamov A."/>
            <person name="Salih N.S."/>
            <person name="Samson R.A."/>
            <person name="Sandor E."/>
            <person name="Sanguinetti M."/>
            <person name="Schuetze T."/>
            <person name="Sepcic K."/>
            <person name="Shelest E."/>
            <person name="Sherlock G."/>
            <person name="Sophianopoulou V."/>
            <person name="Squina F.M."/>
            <person name="Sun H."/>
            <person name="Susca A."/>
            <person name="Todd R.B."/>
            <person name="Tsang A."/>
            <person name="Unkles S.E."/>
            <person name="van de Wiele N."/>
            <person name="van Rossen-Uffink D."/>
            <person name="Oliveira J.V."/>
            <person name="Vesth T.C."/>
            <person name="Visser J."/>
            <person name="Yu J.-H."/>
            <person name="Zhou M."/>
            <person name="Andersen M.R."/>
            <person name="Archer D.B."/>
            <person name="Baker S.E."/>
            <person name="Benoit I."/>
            <person name="Brakhage A.A."/>
            <person name="Braus G.H."/>
            <person name="Fischer R."/>
            <person name="Frisvad J.C."/>
            <person name="Goldman G.H."/>
            <person name="Houbraken J."/>
            <person name="Oakley B."/>
            <person name="Pocsi I."/>
            <person name="Scazzocchio C."/>
            <person name="Seiboth B."/>
            <person name="vanKuyk P.A."/>
            <person name="Wortman J."/>
            <person name="Dyer P.S."/>
            <person name="Grigoriev I.V."/>
        </authorList>
    </citation>
    <scope>NUCLEOTIDE SEQUENCE [LARGE SCALE GENOMIC DNA]</scope>
    <source>
        <strain evidence="3">CBS 593.65</strain>
    </source>
</reference>
<protein>
    <submittedName>
        <fullName evidence="2">Uncharacterized protein</fullName>
    </submittedName>
</protein>
<keyword evidence="3" id="KW-1185">Reference proteome</keyword>
<sequence length="186" mass="20467">MYQSLRLSCLFTFLKPETTSPRPEALVGSYFPSSCWLLVPCARIRALAGGQASPLFSSQRMEIFKQPCRLTLPFLAIQDFSTHCALRTELRLHLPTMWLFLLALCQLLTGTAALQPVALRSTALTPFQGRWQENADASPSKLSFAHRRTSTTSSNETAQSSTPSSRSTGASRAHSSSRASQPSIRC</sequence>
<dbReference type="GeneID" id="63761758"/>